<keyword evidence="3" id="KW-1185">Reference proteome</keyword>
<dbReference type="NCBIfam" id="TIGR02118">
    <property type="entry name" value="EthD family reductase"/>
    <property type="match status" value="1"/>
</dbReference>
<name>A0ABP8HI29_9ACTN</name>
<dbReference type="Pfam" id="PF07110">
    <property type="entry name" value="EthD"/>
    <property type="match status" value="1"/>
</dbReference>
<protein>
    <recommendedName>
        <fullName evidence="1">EthD domain-containing protein</fullName>
    </recommendedName>
</protein>
<dbReference type="RefSeq" id="WP_345666182.1">
    <property type="nucleotide sequence ID" value="NZ_BAABET010000017.1"/>
</dbReference>
<comment type="caution">
    <text evidence="2">The sequence shown here is derived from an EMBL/GenBank/DDBJ whole genome shotgun (WGS) entry which is preliminary data.</text>
</comment>
<sequence>MTVRFIALYEIPAAPAAFDRHYYDVHIPLARRLPGLRRYTIGGDLVAVRGGFPY</sequence>
<proteinExistence type="predicted"/>
<accession>A0ABP8HI29</accession>
<evidence type="ECO:0000259" key="1">
    <source>
        <dbReference type="Pfam" id="PF07110"/>
    </source>
</evidence>
<dbReference type="Gene3D" id="3.30.70.100">
    <property type="match status" value="1"/>
</dbReference>
<feature type="domain" description="EthD" evidence="1">
    <location>
        <begin position="14"/>
        <end position="40"/>
    </location>
</feature>
<organism evidence="2 3">
    <name type="scientific">Streptomyces venetus</name>
    <dbReference type="NCBI Taxonomy" id="1701086"/>
    <lineage>
        <taxon>Bacteria</taxon>
        <taxon>Bacillati</taxon>
        <taxon>Actinomycetota</taxon>
        <taxon>Actinomycetes</taxon>
        <taxon>Kitasatosporales</taxon>
        <taxon>Streptomycetaceae</taxon>
        <taxon>Streptomyces</taxon>
    </lineage>
</organism>
<evidence type="ECO:0000313" key="3">
    <source>
        <dbReference type="Proteomes" id="UP001501115"/>
    </source>
</evidence>
<dbReference type="Proteomes" id="UP001501115">
    <property type="component" value="Unassembled WGS sequence"/>
</dbReference>
<dbReference type="EMBL" id="BAABET010000017">
    <property type="protein sequence ID" value="GAA4339488.1"/>
    <property type="molecule type" value="Genomic_DNA"/>
</dbReference>
<dbReference type="InterPro" id="IPR011008">
    <property type="entry name" value="Dimeric_a/b-barrel"/>
</dbReference>
<dbReference type="SUPFAM" id="SSF54909">
    <property type="entry name" value="Dimeric alpha+beta barrel"/>
    <property type="match status" value="1"/>
</dbReference>
<reference evidence="3" key="1">
    <citation type="journal article" date="2019" name="Int. J. Syst. Evol. Microbiol.">
        <title>The Global Catalogue of Microorganisms (GCM) 10K type strain sequencing project: providing services to taxonomists for standard genome sequencing and annotation.</title>
        <authorList>
            <consortium name="The Broad Institute Genomics Platform"/>
            <consortium name="The Broad Institute Genome Sequencing Center for Infectious Disease"/>
            <person name="Wu L."/>
            <person name="Ma J."/>
        </authorList>
    </citation>
    <scope>NUCLEOTIDE SEQUENCE [LARGE SCALE GENOMIC DNA]</scope>
    <source>
        <strain evidence="3">JCM 31290</strain>
    </source>
</reference>
<dbReference type="InterPro" id="IPR009799">
    <property type="entry name" value="EthD_dom"/>
</dbReference>
<evidence type="ECO:0000313" key="2">
    <source>
        <dbReference type="EMBL" id="GAA4339488.1"/>
    </source>
</evidence>
<gene>
    <name evidence="2" type="ORF">GCM10023086_74490</name>
</gene>